<dbReference type="STRING" id="442341.SAMN04487959_12038"/>
<evidence type="ECO:0000313" key="2">
    <source>
        <dbReference type="Proteomes" id="UP000199040"/>
    </source>
</evidence>
<dbReference type="AlphaFoldDB" id="A0A1I3FQG4"/>
<name>A0A1I3FQG4_9GAMM</name>
<dbReference type="EMBL" id="FOPY01000020">
    <property type="protein sequence ID" value="SFI13449.1"/>
    <property type="molecule type" value="Genomic_DNA"/>
</dbReference>
<protein>
    <submittedName>
        <fullName evidence="1">Uncharacterized protein</fullName>
    </submittedName>
</protein>
<keyword evidence="2" id="KW-1185">Reference proteome</keyword>
<accession>A0A1I3FQG4</accession>
<gene>
    <name evidence="1" type="ORF">SAMN04487959_12038</name>
</gene>
<sequence length="75" mass="8234">MSDFRSTRIGVTNAARLLNVAVSELKEAVRNEAPIKGVMPPKPIGYLGTSAKEMYFNAGEIMDCAEQMKASQRSR</sequence>
<proteinExistence type="predicted"/>
<organism evidence="1 2">
    <name type="scientific">Modicisalibacter xianhensis</name>
    <dbReference type="NCBI Taxonomy" id="442341"/>
    <lineage>
        <taxon>Bacteria</taxon>
        <taxon>Pseudomonadati</taxon>
        <taxon>Pseudomonadota</taxon>
        <taxon>Gammaproteobacteria</taxon>
        <taxon>Oceanospirillales</taxon>
        <taxon>Halomonadaceae</taxon>
        <taxon>Modicisalibacter</taxon>
    </lineage>
</organism>
<evidence type="ECO:0000313" key="1">
    <source>
        <dbReference type="EMBL" id="SFI13449.1"/>
    </source>
</evidence>
<dbReference type="RefSeq" id="WP_092849916.1">
    <property type="nucleotide sequence ID" value="NZ_FOPY01000020.1"/>
</dbReference>
<reference evidence="1 2" key="1">
    <citation type="submission" date="2016-10" db="EMBL/GenBank/DDBJ databases">
        <authorList>
            <person name="de Groot N.N."/>
        </authorList>
    </citation>
    <scope>NUCLEOTIDE SEQUENCE [LARGE SCALE GENOMIC DNA]</scope>
    <source>
        <strain evidence="1 2">CGMCC 1.6848</strain>
    </source>
</reference>
<dbReference type="Proteomes" id="UP000199040">
    <property type="component" value="Unassembled WGS sequence"/>
</dbReference>